<dbReference type="InterPro" id="IPR004827">
    <property type="entry name" value="bZIP"/>
</dbReference>
<reference evidence="9" key="1">
    <citation type="submission" date="2025-08" db="UniProtKB">
        <authorList>
            <consortium name="Ensembl"/>
        </authorList>
    </citation>
    <scope>IDENTIFICATION</scope>
</reference>
<dbReference type="Gene3D" id="1.20.5.170">
    <property type="match status" value="1"/>
</dbReference>
<evidence type="ECO:0000259" key="7">
    <source>
        <dbReference type="PROSITE" id="PS50157"/>
    </source>
</evidence>
<dbReference type="Ensembl" id="ENSCCRT00000049515.2">
    <property type="protein sequence ID" value="ENSCCRP00000045669.2"/>
    <property type="gene ID" value="ENSCCRG00000024404.2"/>
</dbReference>
<keyword evidence="5" id="KW-0863">Zinc-finger</keyword>
<dbReference type="CDD" id="cd14687">
    <property type="entry name" value="bZIP_ATF2"/>
    <property type="match status" value="1"/>
</dbReference>
<dbReference type="Gene3D" id="3.30.160.60">
    <property type="entry name" value="Classic Zinc Finger"/>
    <property type="match status" value="1"/>
</dbReference>
<name>A0A8C1CDF2_CYPCA</name>
<keyword evidence="5" id="KW-0479">Metal-binding</keyword>
<evidence type="ECO:0000256" key="4">
    <source>
        <dbReference type="ARBA" id="ARBA00023242"/>
    </source>
</evidence>
<evidence type="ECO:0000256" key="6">
    <source>
        <dbReference type="SAM" id="MobiDB-lite"/>
    </source>
</evidence>
<dbReference type="SUPFAM" id="SSF57959">
    <property type="entry name" value="Leucine zipper domain"/>
    <property type="match status" value="1"/>
</dbReference>
<feature type="compositionally biased region" description="Low complexity" evidence="6">
    <location>
        <begin position="122"/>
        <end position="137"/>
    </location>
</feature>
<keyword evidence="5" id="KW-0862">Zinc</keyword>
<keyword evidence="3" id="KW-0804">Transcription</keyword>
<evidence type="ECO:0000256" key="1">
    <source>
        <dbReference type="ARBA" id="ARBA00004123"/>
    </source>
</evidence>
<keyword evidence="10" id="KW-1185">Reference proteome</keyword>
<dbReference type="AlphaFoldDB" id="A0A8C1CDF2"/>
<dbReference type="GO" id="GO:0008270">
    <property type="term" value="F:zinc ion binding"/>
    <property type="evidence" value="ECO:0007669"/>
    <property type="project" value="UniProtKB-KW"/>
</dbReference>
<dbReference type="PROSITE" id="PS00028">
    <property type="entry name" value="ZINC_FINGER_C2H2_1"/>
    <property type="match status" value="1"/>
</dbReference>
<feature type="region of interest" description="Disordered" evidence="6">
    <location>
        <begin position="77"/>
        <end position="168"/>
    </location>
</feature>
<dbReference type="OMA" id="PNYEVEH"/>
<dbReference type="InterPro" id="IPR036236">
    <property type="entry name" value="Znf_C2H2_sf"/>
</dbReference>
<evidence type="ECO:0000256" key="2">
    <source>
        <dbReference type="ARBA" id="ARBA00023015"/>
    </source>
</evidence>
<dbReference type="InterPro" id="IPR051027">
    <property type="entry name" value="bZIP_transcription_factors"/>
</dbReference>
<feature type="region of interest" description="Disordered" evidence="6">
    <location>
        <begin position="310"/>
        <end position="354"/>
    </location>
</feature>
<dbReference type="Pfam" id="PF00170">
    <property type="entry name" value="bZIP_1"/>
    <property type="match status" value="1"/>
</dbReference>
<keyword evidence="2" id="KW-0805">Transcription regulation</keyword>
<feature type="compositionally biased region" description="Basic and acidic residues" evidence="6">
    <location>
        <begin position="77"/>
        <end position="89"/>
    </location>
</feature>
<feature type="compositionally biased region" description="Basic and acidic residues" evidence="6">
    <location>
        <begin position="138"/>
        <end position="150"/>
    </location>
</feature>
<dbReference type="InterPro" id="IPR046347">
    <property type="entry name" value="bZIP_sf"/>
</dbReference>
<sequence length="558" mass="59349">MGDDKPFVCSAPGCGQRFTNEDHLAVHKHKHEMTLKFGPVRTDSVIIADQTPTPTRFLKNCEEVGLFNELASSFEQEFPKAQEDEDKRAKNPLPAPNSGALDMSLQTPSDIKVKEEDPVEVDSSPPASPDSISSMSDSSKEPVSRGKDSPLKPAVSSAPTPAIVRPGSLPLHLGYDGLQPTMPSPTSVITHTPPSNRTLGSPTVPYPMMMLPNGQTVPVLPGPMQMPSVISLARPLCMVPNIPGIPGPPLGGSSSGSSSPSGYYPHNEAKMRLKAALSQQMPTAQGCLGVAMGSSAMVPQRVEQSQLLVQHPDAPSPAQPQVSPAQPIGGRRRRTTDDDPDERRQRFLERNRAAASRCRQKRKIWVSSLEKKAEELSSINVSLSGKILGTPLLWLRLIPLALSGSSFPLAPPWSSVAPVPLRPSGSSPLPQSPEPSALPWPSGSSPLPWLFGSPSPPRAPLPPAPPPSVGPLESSALHPLSAPLWSAILAGICVPPGSSCSLLSSPWILPPSDPPWLSCYHPFSTLFVLLPSPPQSLPLCLRREVALSKRGANCHTPG</sequence>
<dbReference type="PANTHER" id="PTHR19304">
    <property type="entry name" value="CYCLIC-AMP RESPONSE ELEMENT BINDING PROTEIN"/>
    <property type="match status" value="1"/>
</dbReference>
<feature type="compositionally biased region" description="Basic and acidic residues" evidence="6">
    <location>
        <begin position="335"/>
        <end position="352"/>
    </location>
</feature>
<dbReference type="SMART" id="SM00338">
    <property type="entry name" value="BRLZ"/>
    <property type="match status" value="1"/>
</dbReference>
<organism evidence="9 10">
    <name type="scientific">Cyprinus carpio carpio</name>
    <dbReference type="NCBI Taxonomy" id="630221"/>
    <lineage>
        <taxon>Eukaryota</taxon>
        <taxon>Metazoa</taxon>
        <taxon>Chordata</taxon>
        <taxon>Craniata</taxon>
        <taxon>Vertebrata</taxon>
        <taxon>Euteleostomi</taxon>
        <taxon>Actinopterygii</taxon>
        <taxon>Neopterygii</taxon>
        <taxon>Teleostei</taxon>
        <taxon>Ostariophysi</taxon>
        <taxon>Cypriniformes</taxon>
        <taxon>Cyprinidae</taxon>
        <taxon>Cyprininae</taxon>
        <taxon>Cyprinus</taxon>
    </lineage>
</organism>
<evidence type="ECO:0000259" key="8">
    <source>
        <dbReference type="PROSITE" id="PS50217"/>
    </source>
</evidence>
<dbReference type="Proteomes" id="UP001108240">
    <property type="component" value="Unplaced"/>
</dbReference>
<dbReference type="InterPro" id="IPR013087">
    <property type="entry name" value="Znf_C2H2_type"/>
</dbReference>
<dbReference type="PROSITE" id="PS00036">
    <property type="entry name" value="BZIP_BASIC"/>
    <property type="match status" value="1"/>
</dbReference>
<evidence type="ECO:0000256" key="5">
    <source>
        <dbReference type="PROSITE-ProRule" id="PRU00042"/>
    </source>
</evidence>
<comment type="subcellular location">
    <subcellularLocation>
        <location evidence="1">Nucleus</location>
    </subcellularLocation>
</comment>
<accession>A0A8C1CDF2</accession>
<evidence type="ECO:0000313" key="10">
    <source>
        <dbReference type="Proteomes" id="UP001108240"/>
    </source>
</evidence>
<evidence type="ECO:0000313" key="9">
    <source>
        <dbReference type="Ensembl" id="ENSCCRP00000045669.2"/>
    </source>
</evidence>
<dbReference type="CDD" id="cd12192">
    <property type="entry name" value="GCN4_cent"/>
    <property type="match status" value="1"/>
</dbReference>
<dbReference type="PROSITE" id="PS50157">
    <property type="entry name" value="ZINC_FINGER_C2H2_2"/>
    <property type="match status" value="1"/>
</dbReference>
<feature type="domain" description="C2H2-type" evidence="7">
    <location>
        <begin position="7"/>
        <end position="31"/>
    </location>
</feature>
<dbReference type="PROSITE" id="PS50217">
    <property type="entry name" value="BZIP"/>
    <property type="match status" value="1"/>
</dbReference>
<dbReference type="GeneTree" id="ENSGT00940000155261"/>
<dbReference type="GO" id="GO:0003700">
    <property type="term" value="F:DNA-binding transcription factor activity"/>
    <property type="evidence" value="ECO:0007669"/>
    <property type="project" value="InterPro"/>
</dbReference>
<feature type="domain" description="BZIP" evidence="8">
    <location>
        <begin position="341"/>
        <end position="387"/>
    </location>
</feature>
<evidence type="ECO:0000256" key="3">
    <source>
        <dbReference type="ARBA" id="ARBA00023163"/>
    </source>
</evidence>
<proteinExistence type="predicted"/>
<reference evidence="9" key="2">
    <citation type="submission" date="2025-09" db="UniProtKB">
        <authorList>
            <consortium name="Ensembl"/>
        </authorList>
    </citation>
    <scope>IDENTIFICATION</scope>
</reference>
<feature type="region of interest" description="Disordered" evidence="6">
    <location>
        <begin position="421"/>
        <end position="441"/>
    </location>
</feature>
<dbReference type="SUPFAM" id="SSF57667">
    <property type="entry name" value="beta-beta-alpha zinc fingers"/>
    <property type="match status" value="1"/>
</dbReference>
<protein>
    <submittedName>
        <fullName evidence="9">Activating transcription factor 7a</fullName>
    </submittedName>
</protein>
<dbReference type="SMART" id="SM00355">
    <property type="entry name" value="ZnF_C2H2"/>
    <property type="match status" value="1"/>
</dbReference>
<keyword evidence="4" id="KW-0539">Nucleus</keyword>
<dbReference type="GO" id="GO:0005634">
    <property type="term" value="C:nucleus"/>
    <property type="evidence" value="ECO:0007669"/>
    <property type="project" value="UniProtKB-SubCell"/>
</dbReference>